<dbReference type="InterPro" id="IPR050400">
    <property type="entry name" value="Bact_Cytoskel_RodZ"/>
</dbReference>
<accession>A0A429Z6B3</accession>
<keyword evidence="2" id="KW-0812">Transmembrane</keyword>
<dbReference type="AlphaFoldDB" id="A0A429Z6B3"/>
<dbReference type="GO" id="GO:0003677">
    <property type="term" value="F:DNA binding"/>
    <property type="evidence" value="ECO:0007669"/>
    <property type="project" value="InterPro"/>
</dbReference>
<dbReference type="InterPro" id="IPR010982">
    <property type="entry name" value="Lambda_DNA-bd_dom_sf"/>
</dbReference>
<comment type="caution">
    <text evidence="4">The sequence shown here is derived from an EMBL/GenBank/DDBJ whole genome shotgun (WGS) entry which is preliminary data.</text>
</comment>
<evidence type="ECO:0000313" key="5">
    <source>
        <dbReference type="Proteomes" id="UP000277864"/>
    </source>
</evidence>
<keyword evidence="2" id="KW-1133">Transmembrane helix</keyword>
<dbReference type="Pfam" id="PF13413">
    <property type="entry name" value="HTH_25"/>
    <property type="match status" value="1"/>
</dbReference>
<feature type="domain" description="Cytoskeleton protein RodZ-like C-terminal" evidence="3">
    <location>
        <begin position="222"/>
        <end position="284"/>
    </location>
</feature>
<dbReference type="InterPro" id="IPR025194">
    <property type="entry name" value="RodZ-like_C"/>
</dbReference>
<dbReference type="PANTHER" id="PTHR34475">
    <property type="match status" value="1"/>
</dbReference>
<feature type="transmembrane region" description="Helical" evidence="2">
    <location>
        <begin position="112"/>
        <end position="133"/>
    </location>
</feature>
<evidence type="ECO:0000313" key="4">
    <source>
        <dbReference type="EMBL" id="RST89240.1"/>
    </source>
</evidence>
<dbReference type="RefSeq" id="WP_125943174.1">
    <property type="nucleotide sequence ID" value="NZ_PXZH01000002.1"/>
</dbReference>
<protein>
    <submittedName>
        <fullName evidence="4">Helix-turn-helix domain-containing protein</fullName>
    </submittedName>
</protein>
<name>A0A429Z6B3_9ENTE</name>
<dbReference type="CDD" id="cd00093">
    <property type="entry name" value="HTH_XRE"/>
    <property type="match status" value="1"/>
</dbReference>
<dbReference type="PANTHER" id="PTHR34475:SF1">
    <property type="entry name" value="CYTOSKELETON PROTEIN RODZ"/>
    <property type="match status" value="1"/>
</dbReference>
<dbReference type="SUPFAM" id="SSF47413">
    <property type="entry name" value="lambda repressor-like DNA-binding domains"/>
    <property type="match status" value="1"/>
</dbReference>
<dbReference type="Proteomes" id="UP000277864">
    <property type="component" value="Unassembled WGS sequence"/>
</dbReference>
<sequence length="297" mass="33713">MKTIGERLKSARLAKGLTIDELQQLTKIQKKYLVALEQNDFEAMPGTFYVRSFIRQYAKAVGIDGEQLVNLLDGKEVVEELPPVETINSSRVAMHQKQHQTKYDFKKWRQRLPMIILTIASVTIVATVAYLTLREDPNQKMITKPNEVSIESEFTEENAPDESKTESKEEVAEEKPTHAEKPKPAKKKGMSIHFDGEEGQQVEMSLKKVTNPLTFEFDAKEGRCWLGIQVDGAFVYEKTLELGEKDQIELPDKVEEATLVIGAADKVQIQVNNKKLDVNPNQTPIQTRNVHLTISYN</sequence>
<organism evidence="4 5">
    <name type="scientific">Vagococcus humatus</name>
    <dbReference type="NCBI Taxonomy" id="1889241"/>
    <lineage>
        <taxon>Bacteria</taxon>
        <taxon>Bacillati</taxon>
        <taxon>Bacillota</taxon>
        <taxon>Bacilli</taxon>
        <taxon>Lactobacillales</taxon>
        <taxon>Enterococcaceae</taxon>
        <taxon>Vagococcus</taxon>
    </lineage>
</organism>
<gene>
    <name evidence="4" type="ORF">C7P63_05545</name>
</gene>
<evidence type="ECO:0000259" key="3">
    <source>
        <dbReference type="Pfam" id="PF13464"/>
    </source>
</evidence>
<dbReference type="OrthoDB" id="9797543at2"/>
<dbReference type="EMBL" id="PXZH01000002">
    <property type="protein sequence ID" value="RST89240.1"/>
    <property type="molecule type" value="Genomic_DNA"/>
</dbReference>
<feature type="region of interest" description="Disordered" evidence="1">
    <location>
        <begin position="142"/>
        <end position="189"/>
    </location>
</feature>
<evidence type="ECO:0000256" key="1">
    <source>
        <dbReference type="SAM" id="MobiDB-lite"/>
    </source>
</evidence>
<proteinExistence type="predicted"/>
<keyword evidence="5" id="KW-1185">Reference proteome</keyword>
<feature type="compositionally biased region" description="Basic and acidic residues" evidence="1">
    <location>
        <begin position="161"/>
        <end position="183"/>
    </location>
</feature>
<dbReference type="InterPro" id="IPR001387">
    <property type="entry name" value="Cro/C1-type_HTH"/>
</dbReference>
<reference evidence="4 5" key="1">
    <citation type="submission" date="2018-03" db="EMBL/GenBank/DDBJ databases">
        <authorList>
            <person name="Gulvik C.A."/>
        </authorList>
    </citation>
    <scope>NUCLEOTIDE SEQUENCE [LARGE SCALE GENOMIC DNA]</scope>
    <source>
        <strain evidence="4 5">JCM 31581</strain>
    </source>
</reference>
<evidence type="ECO:0000256" key="2">
    <source>
        <dbReference type="SAM" id="Phobius"/>
    </source>
</evidence>
<dbReference type="Pfam" id="PF13464">
    <property type="entry name" value="RodZ_C"/>
    <property type="match status" value="1"/>
</dbReference>
<keyword evidence="2" id="KW-0472">Membrane</keyword>
<dbReference type="Gene3D" id="1.10.260.40">
    <property type="entry name" value="lambda repressor-like DNA-binding domains"/>
    <property type="match status" value="1"/>
</dbReference>